<dbReference type="AlphaFoldDB" id="A2E5D9"/>
<organism evidence="1 2">
    <name type="scientific">Trichomonas vaginalis (strain ATCC PRA-98 / G3)</name>
    <dbReference type="NCBI Taxonomy" id="412133"/>
    <lineage>
        <taxon>Eukaryota</taxon>
        <taxon>Metamonada</taxon>
        <taxon>Parabasalia</taxon>
        <taxon>Trichomonadida</taxon>
        <taxon>Trichomonadidae</taxon>
        <taxon>Trichomonas</taxon>
    </lineage>
</organism>
<dbReference type="VEuPathDB" id="TrichDB:TVAG_301170"/>
<reference evidence="1" key="2">
    <citation type="journal article" date="2007" name="Science">
        <title>Draft genome sequence of the sexually transmitted pathogen Trichomonas vaginalis.</title>
        <authorList>
            <person name="Carlton J.M."/>
            <person name="Hirt R.P."/>
            <person name="Silva J.C."/>
            <person name="Delcher A.L."/>
            <person name="Schatz M."/>
            <person name="Zhao Q."/>
            <person name="Wortman J.R."/>
            <person name="Bidwell S.L."/>
            <person name="Alsmark U.C.M."/>
            <person name="Besteiro S."/>
            <person name="Sicheritz-Ponten T."/>
            <person name="Noel C.J."/>
            <person name="Dacks J.B."/>
            <person name="Foster P.G."/>
            <person name="Simillion C."/>
            <person name="Van de Peer Y."/>
            <person name="Miranda-Saavedra D."/>
            <person name="Barton G.J."/>
            <person name="Westrop G.D."/>
            <person name="Mueller S."/>
            <person name="Dessi D."/>
            <person name="Fiori P.L."/>
            <person name="Ren Q."/>
            <person name="Paulsen I."/>
            <person name="Zhang H."/>
            <person name="Bastida-Corcuera F.D."/>
            <person name="Simoes-Barbosa A."/>
            <person name="Brown M.T."/>
            <person name="Hayes R.D."/>
            <person name="Mukherjee M."/>
            <person name="Okumura C.Y."/>
            <person name="Schneider R."/>
            <person name="Smith A.J."/>
            <person name="Vanacova S."/>
            <person name="Villalvazo M."/>
            <person name="Haas B.J."/>
            <person name="Pertea M."/>
            <person name="Feldblyum T.V."/>
            <person name="Utterback T.R."/>
            <person name="Shu C.L."/>
            <person name="Osoegawa K."/>
            <person name="de Jong P.J."/>
            <person name="Hrdy I."/>
            <person name="Horvathova L."/>
            <person name="Zubacova Z."/>
            <person name="Dolezal P."/>
            <person name="Malik S.B."/>
            <person name="Logsdon J.M. Jr."/>
            <person name="Henze K."/>
            <person name="Gupta A."/>
            <person name="Wang C.C."/>
            <person name="Dunne R.L."/>
            <person name="Upcroft J.A."/>
            <person name="Upcroft P."/>
            <person name="White O."/>
            <person name="Salzberg S.L."/>
            <person name="Tang P."/>
            <person name="Chiu C.-H."/>
            <person name="Lee Y.-S."/>
            <person name="Embley T.M."/>
            <person name="Coombs G.H."/>
            <person name="Mottram J.C."/>
            <person name="Tachezy J."/>
            <person name="Fraser-Liggett C.M."/>
            <person name="Johnson P.J."/>
        </authorList>
    </citation>
    <scope>NUCLEOTIDE SEQUENCE [LARGE SCALE GENOMIC DNA]</scope>
    <source>
        <strain evidence="1">G3</strain>
    </source>
</reference>
<evidence type="ECO:0000313" key="1">
    <source>
        <dbReference type="EMBL" id="EAY12100.1"/>
    </source>
</evidence>
<protein>
    <submittedName>
        <fullName evidence="1">Uncharacterized protein</fullName>
    </submittedName>
</protein>
<proteinExistence type="predicted"/>
<dbReference type="VEuPathDB" id="TrichDB:TVAGG3_0070210"/>
<dbReference type="RefSeq" id="XP_001324323.1">
    <property type="nucleotide sequence ID" value="XM_001324288.1"/>
</dbReference>
<gene>
    <name evidence="1" type="ORF">TVAG_301170</name>
</gene>
<dbReference type="InParanoid" id="A2E5D9"/>
<name>A2E5D9_TRIV3</name>
<dbReference type="Proteomes" id="UP000001542">
    <property type="component" value="Unassembled WGS sequence"/>
</dbReference>
<evidence type="ECO:0000313" key="2">
    <source>
        <dbReference type="Proteomes" id="UP000001542"/>
    </source>
</evidence>
<sequence>MTEIANLLQVPLKQGTNKRGVYNRTMKVPDGMKELVHIVAGLQKDVKNQLHEQIQGIIDSKVPAK</sequence>
<accession>A2E5D9</accession>
<dbReference type="KEGG" id="tva:4770068"/>
<reference evidence="1" key="1">
    <citation type="submission" date="2006-10" db="EMBL/GenBank/DDBJ databases">
        <authorList>
            <person name="Amadeo P."/>
            <person name="Zhao Q."/>
            <person name="Wortman J."/>
            <person name="Fraser-Liggett C."/>
            <person name="Carlton J."/>
        </authorList>
    </citation>
    <scope>NUCLEOTIDE SEQUENCE</scope>
    <source>
        <strain evidence="1">G3</strain>
    </source>
</reference>
<keyword evidence="2" id="KW-1185">Reference proteome</keyword>
<dbReference type="EMBL" id="DS113307">
    <property type="protein sequence ID" value="EAY12100.1"/>
    <property type="molecule type" value="Genomic_DNA"/>
</dbReference>